<keyword evidence="2" id="KW-1185">Reference proteome</keyword>
<keyword evidence="1" id="KW-0808">Transferase</keyword>
<comment type="caution">
    <text evidence="1">The sequence shown here is derived from an EMBL/GenBank/DDBJ whole genome shotgun (WGS) entry which is preliminary data.</text>
</comment>
<dbReference type="EMBL" id="JBHTIZ010000011">
    <property type="protein sequence ID" value="MFD0983635.1"/>
    <property type="molecule type" value="Genomic_DNA"/>
</dbReference>
<evidence type="ECO:0000313" key="1">
    <source>
        <dbReference type="EMBL" id="MFD0983635.1"/>
    </source>
</evidence>
<sequence>MKLAPIVLFTYKRLDTLKKTINALASNSLALESDFIIYSDGPKNSLEEEVICEVRKYLKTISGFKTITIYESPLNKGLANSIINGVTEIINIHKKAIVLEDDLITSENFLYFMNSALEFYENNENVFSISGYGLKITIPKNYEYDVYFTPRGMSWGWATWKERWESVDWEIKDYQEFKSNRNDQKNFAVGGSDLCSMLEKQIARKIDSWAIRWYFNQYKKNQLTVYPIQSKVLNLGFDYLATHTNAYNRYKTVFDTSRNENFIFARKVITNPVIFKSFKSYFGFSSRIFYGRIISPIYRLKNSLLGFQFSKD</sequence>
<accession>A0ABW3J0M9</accession>
<reference evidence="2" key="1">
    <citation type="journal article" date="2019" name="Int. J. Syst. Evol. Microbiol.">
        <title>The Global Catalogue of Microorganisms (GCM) 10K type strain sequencing project: providing services to taxonomists for standard genome sequencing and annotation.</title>
        <authorList>
            <consortium name="The Broad Institute Genomics Platform"/>
            <consortium name="The Broad Institute Genome Sequencing Center for Infectious Disease"/>
            <person name="Wu L."/>
            <person name="Ma J."/>
        </authorList>
    </citation>
    <scope>NUCLEOTIDE SEQUENCE [LARGE SCALE GENOMIC DNA]</scope>
    <source>
        <strain evidence="2">CECT 7649</strain>
    </source>
</reference>
<dbReference type="GO" id="GO:0016740">
    <property type="term" value="F:transferase activity"/>
    <property type="evidence" value="ECO:0007669"/>
    <property type="project" value="UniProtKB-KW"/>
</dbReference>
<protein>
    <submittedName>
        <fullName evidence="1">Sugar transferase</fullName>
    </submittedName>
</protein>
<gene>
    <name evidence="1" type="ORF">ACFQ0S_04000</name>
</gene>
<name>A0ABW3J0M9_9FLAO</name>
<dbReference type="RefSeq" id="WP_379754202.1">
    <property type="nucleotide sequence ID" value="NZ_JBHSYB010000012.1"/>
</dbReference>
<evidence type="ECO:0000313" key="2">
    <source>
        <dbReference type="Proteomes" id="UP001597051"/>
    </source>
</evidence>
<dbReference type="InterPro" id="IPR029044">
    <property type="entry name" value="Nucleotide-diphossugar_trans"/>
</dbReference>
<dbReference type="SUPFAM" id="SSF53448">
    <property type="entry name" value="Nucleotide-diphospho-sugar transferases"/>
    <property type="match status" value="1"/>
</dbReference>
<dbReference type="Gene3D" id="3.90.550.10">
    <property type="entry name" value="Spore Coat Polysaccharide Biosynthesis Protein SpsA, Chain A"/>
    <property type="match status" value="1"/>
</dbReference>
<dbReference type="Proteomes" id="UP001597051">
    <property type="component" value="Unassembled WGS sequence"/>
</dbReference>
<proteinExistence type="predicted"/>
<organism evidence="1 2">
    <name type="scientific">Flavobacterium myungsuense</name>
    <dbReference type="NCBI Taxonomy" id="651823"/>
    <lineage>
        <taxon>Bacteria</taxon>
        <taxon>Pseudomonadati</taxon>
        <taxon>Bacteroidota</taxon>
        <taxon>Flavobacteriia</taxon>
        <taxon>Flavobacteriales</taxon>
        <taxon>Flavobacteriaceae</taxon>
        <taxon>Flavobacterium</taxon>
    </lineage>
</organism>